<dbReference type="AlphaFoldDB" id="A0AAV1JAB9"/>
<evidence type="ECO:0000256" key="1">
    <source>
        <dbReference type="SAM" id="Phobius"/>
    </source>
</evidence>
<name>A0AAV1JAB9_9NEOP</name>
<keyword evidence="1" id="KW-1133">Transmembrane helix</keyword>
<protein>
    <recommendedName>
        <fullName evidence="4">Secreted protein</fullName>
    </recommendedName>
</protein>
<reference evidence="2 3" key="1">
    <citation type="submission" date="2023-11" db="EMBL/GenBank/DDBJ databases">
        <authorList>
            <person name="Okamura Y."/>
        </authorList>
    </citation>
    <scope>NUCLEOTIDE SEQUENCE [LARGE SCALE GENOMIC DNA]</scope>
</reference>
<sequence>MQAVQLAAAVLAPYVVFVLVYLCCLRRPDPPRGRARSDVESPYWGGVEYNPQSHVGKSGCRKRRLNPTGGRVEEPVWLATTLPTRSPSLGSASGAVPRQCGSAAVAYFEVTLELLGRQIGATVVRGSSHCRTGAPGARSTRVAQISTFLGRFQSCVPIFVPLTEETHLGRGKSSKIG</sequence>
<proteinExistence type="predicted"/>
<dbReference type="Proteomes" id="UP001497472">
    <property type="component" value="Unassembled WGS sequence"/>
</dbReference>
<keyword evidence="1" id="KW-0812">Transmembrane</keyword>
<feature type="transmembrane region" description="Helical" evidence="1">
    <location>
        <begin position="6"/>
        <end position="24"/>
    </location>
</feature>
<keyword evidence="1" id="KW-0472">Membrane</keyword>
<evidence type="ECO:0000313" key="2">
    <source>
        <dbReference type="EMBL" id="CAK1545397.1"/>
    </source>
</evidence>
<keyword evidence="3" id="KW-1185">Reference proteome</keyword>
<evidence type="ECO:0000313" key="3">
    <source>
        <dbReference type="Proteomes" id="UP001497472"/>
    </source>
</evidence>
<accession>A0AAV1JAB9</accession>
<evidence type="ECO:0008006" key="4">
    <source>
        <dbReference type="Google" id="ProtNLM"/>
    </source>
</evidence>
<dbReference type="EMBL" id="CAVLEF010000007">
    <property type="protein sequence ID" value="CAK1545397.1"/>
    <property type="molecule type" value="Genomic_DNA"/>
</dbReference>
<gene>
    <name evidence="2" type="ORF">LNINA_LOCUS5055</name>
</gene>
<organism evidence="2 3">
    <name type="scientific">Leptosia nina</name>
    <dbReference type="NCBI Taxonomy" id="320188"/>
    <lineage>
        <taxon>Eukaryota</taxon>
        <taxon>Metazoa</taxon>
        <taxon>Ecdysozoa</taxon>
        <taxon>Arthropoda</taxon>
        <taxon>Hexapoda</taxon>
        <taxon>Insecta</taxon>
        <taxon>Pterygota</taxon>
        <taxon>Neoptera</taxon>
        <taxon>Endopterygota</taxon>
        <taxon>Lepidoptera</taxon>
        <taxon>Glossata</taxon>
        <taxon>Ditrysia</taxon>
        <taxon>Papilionoidea</taxon>
        <taxon>Pieridae</taxon>
        <taxon>Pierinae</taxon>
        <taxon>Leptosia</taxon>
    </lineage>
</organism>
<comment type="caution">
    <text evidence="2">The sequence shown here is derived from an EMBL/GenBank/DDBJ whole genome shotgun (WGS) entry which is preliminary data.</text>
</comment>